<accession>A0ACB8RTM3</accession>
<name>A0ACB8RTM3_9AGAM</name>
<sequence>MSRHRFVRNLDIDDERDDGALSDGGDDMTPEQQAQLEAGLDRVRAVIGDEMQSGFTDSIIEDTLWDCYFDESKTVEWLLEEQTRRNAARERKEERSRLGLPFRPDSPPEASGISGAQLHASLEYLAHTRAGSSFTSLPNAPLIVNAQQEFYEASEVPGSPTRLSTITERTELTVTATDVPRRGSRHTQNDYQYIRPSVASVTTDSSYGQVIESQLGNNRRSVPMDPNVIPPSPPKSAMRLSSHVESQYLADEREESVSSRTPLPGLSSVSLPPTENIPDIPDTQSKSSRPHALNRQDSLNKAIPVDIWPKQSPSRGTKAVNKPLPPLPPPSEPRYSVAESLPLSEHPKRSKLSALASSRAASTRLSTFTKSSRMSASTIGTSSVLTFPNLRPSAESELSFSPEEDSGSTTSSLVRRAIQTALIQEAVDRTASPQREDKEVQYALSERNSASSGSTARPKDTISRASSSNAQTSGNVATTPKDRQPSKLAKLAQAKSKQQGPWSPKLKPPPHSLLHSSHTEYLTPIANGPTATTAITTSYQTLDHLISPARSALPPSFPPSSNSIPSTSPVGEKPSKLAMKARKSKQKTVEDERAYLPVPTMFLPETNRSRASPSDFASLLVKRELLTKVGHQGGKGERREKTGQEPRSSRSRSRTRHHRKGSEEHKSAPIIPDEFRSKAKRSSSSKAHPRHHGLPDPSIVSQKAFAFDVPSPDEVVFNARKGTSMAKSVASTATILPPSTISSRSPTSSVSTWPVTNDM</sequence>
<dbReference type="EMBL" id="MU275907">
    <property type="protein sequence ID" value="KAI0047267.1"/>
    <property type="molecule type" value="Genomic_DNA"/>
</dbReference>
<gene>
    <name evidence="1" type="ORF">FA95DRAFT_1260810</name>
</gene>
<organism evidence="1 2">
    <name type="scientific">Auriscalpium vulgare</name>
    <dbReference type="NCBI Taxonomy" id="40419"/>
    <lineage>
        <taxon>Eukaryota</taxon>
        <taxon>Fungi</taxon>
        <taxon>Dikarya</taxon>
        <taxon>Basidiomycota</taxon>
        <taxon>Agaricomycotina</taxon>
        <taxon>Agaricomycetes</taxon>
        <taxon>Russulales</taxon>
        <taxon>Auriscalpiaceae</taxon>
        <taxon>Auriscalpium</taxon>
    </lineage>
</organism>
<keyword evidence="2" id="KW-1185">Reference proteome</keyword>
<reference evidence="1" key="1">
    <citation type="submission" date="2021-02" db="EMBL/GenBank/DDBJ databases">
        <authorList>
            <consortium name="DOE Joint Genome Institute"/>
            <person name="Ahrendt S."/>
            <person name="Looney B.P."/>
            <person name="Miyauchi S."/>
            <person name="Morin E."/>
            <person name="Drula E."/>
            <person name="Courty P.E."/>
            <person name="Chicoki N."/>
            <person name="Fauchery L."/>
            <person name="Kohler A."/>
            <person name="Kuo A."/>
            <person name="Labutti K."/>
            <person name="Pangilinan J."/>
            <person name="Lipzen A."/>
            <person name="Riley R."/>
            <person name="Andreopoulos W."/>
            <person name="He G."/>
            <person name="Johnson J."/>
            <person name="Barry K.W."/>
            <person name="Grigoriev I.V."/>
            <person name="Nagy L."/>
            <person name="Hibbett D."/>
            <person name="Henrissat B."/>
            <person name="Matheny P.B."/>
            <person name="Labbe J."/>
            <person name="Martin F."/>
        </authorList>
    </citation>
    <scope>NUCLEOTIDE SEQUENCE</scope>
    <source>
        <strain evidence="1">FP105234-sp</strain>
    </source>
</reference>
<evidence type="ECO:0000313" key="2">
    <source>
        <dbReference type="Proteomes" id="UP000814033"/>
    </source>
</evidence>
<proteinExistence type="predicted"/>
<protein>
    <submittedName>
        <fullName evidence="1">Uncharacterized protein</fullName>
    </submittedName>
</protein>
<evidence type="ECO:0000313" key="1">
    <source>
        <dbReference type="EMBL" id="KAI0047267.1"/>
    </source>
</evidence>
<reference evidence="1" key="2">
    <citation type="journal article" date="2022" name="New Phytol.">
        <title>Evolutionary transition to the ectomycorrhizal habit in the genomes of a hyperdiverse lineage of mushroom-forming fungi.</title>
        <authorList>
            <person name="Looney B."/>
            <person name="Miyauchi S."/>
            <person name="Morin E."/>
            <person name="Drula E."/>
            <person name="Courty P.E."/>
            <person name="Kohler A."/>
            <person name="Kuo A."/>
            <person name="LaButti K."/>
            <person name="Pangilinan J."/>
            <person name="Lipzen A."/>
            <person name="Riley R."/>
            <person name="Andreopoulos W."/>
            <person name="He G."/>
            <person name="Johnson J."/>
            <person name="Nolan M."/>
            <person name="Tritt A."/>
            <person name="Barry K.W."/>
            <person name="Grigoriev I.V."/>
            <person name="Nagy L.G."/>
            <person name="Hibbett D."/>
            <person name="Henrissat B."/>
            <person name="Matheny P.B."/>
            <person name="Labbe J."/>
            <person name="Martin F.M."/>
        </authorList>
    </citation>
    <scope>NUCLEOTIDE SEQUENCE</scope>
    <source>
        <strain evidence="1">FP105234-sp</strain>
    </source>
</reference>
<comment type="caution">
    <text evidence="1">The sequence shown here is derived from an EMBL/GenBank/DDBJ whole genome shotgun (WGS) entry which is preliminary data.</text>
</comment>
<dbReference type="Proteomes" id="UP000814033">
    <property type="component" value="Unassembled WGS sequence"/>
</dbReference>